<dbReference type="Gene3D" id="1.10.15.40">
    <property type="entry name" value="Electron transport complex subunit B, putative Fe-S cluster"/>
    <property type="match status" value="1"/>
</dbReference>
<organism evidence="7 8">
    <name type="scientific">[Clostridium] leptum CAG:27</name>
    <dbReference type="NCBI Taxonomy" id="1263068"/>
    <lineage>
        <taxon>Bacteria</taxon>
        <taxon>Bacillati</taxon>
        <taxon>Bacillota</taxon>
        <taxon>Clostridia</taxon>
        <taxon>Eubacteriales</taxon>
        <taxon>Oscillospiraceae</taxon>
        <taxon>Oscillospiraceae incertae sedis</taxon>
    </lineage>
</organism>
<dbReference type="InterPro" id="IPR007202">
    <property type="entry name" value="4Fe-4S_dom"/>
</dbReference>
<dbReference type="Pfam" id="PF04060">
    <property type="entry name" value="FeS"/>
    <property type="match status" value="1"/>
</dbReference>
<dbReference type="PROSITE" id="PS00198">
    <property type="entry name" value="4FE4S_FER_1"/>
    <property type="match status" value="2"/>
</dbReference>
<feature type="domain" description="4Fe-4S" evidence="6">
    <location>
        <begin position="359"/>
        <end position="421"/>
    </location>
</feature>
<dbReference type="AlphaFoldDB" id="R6P6R2"/>
<keyword evidence="3" id="KW-0408">Iron</keyword>
<proteinExistence type="predicted"/>
<dbReference type="InterPro" id="IPR050395">
    <property type="entry name" value="4Fe4S_Ferredoxin_RnfB"/>
</dbReference>
<dbReference type="GO" id="GO:0051539">
    <property type="term" value="F:4 iron, 4 sulfur cluster binding"/>
    <property type="evidence" value="ECO:0007669"/>
    <property type="project" value="UniProtKB-KW"/>
</dbReference>
<dbReference type="PANTHER" id="PTHR43560">
    <property type="entry name" value="ION-TRANSLOCATING OXIDOREDUCTASE COMPLEX SUBUNIT B"/>
    <property type="match status" value="1"/>
</dbReference>
<dbReference type="InterPro" id="IPR004108">
    <property type="entry name" value="Fe_hydrogenase_lsu_C"/>
</dbReference>
<dbReference type="PROSITE" id="PS51379">
    <property type="entry name" value="4FE4S_FER_2"/>
    <property type="match status" value="2"/>
</dbReference>
<dbReference type="Gene3D" id="3.40.950.10">
    <property type="entry name" value="Fe-only Hydrogenase (Larger Subunit), Chain L, domain 3"/>
    <property type="match status" value="1"/>
</dbReference>
<evidence type="ECO:0000256" key="1">
    <source>
        <dbReference type="ARBA" id="ARBA00022485"/>
    </source>
</evidence>
<evidence type="ECO:0000313" key="7">
    <source>
        <dbReference type="EMBL" id="CDC05602.1"/>
    </source>
</evidence>
<dbReference type="InterPro" id="IPR009016">
    <property type="entry name" value="Fe_hydrogenase"/>
</dbReference>
<feature type="domain" description="4Fe-4S ferredoxin-type" evidence="5">
    <location>
        <begin position="36"/>
        <end position="64"/>
    </location>
</feature>
<evidence type="ECO:0000256" key="2">
    <source>
        <dbReference type="ARBA" id="ARBA00022723"/>
    </source>
</evidence>
<dbReference type="InterPro" id="IPR017900">
    <property type="entry name" value="4Fe4S_Fe_S_CS"/>
</dbReference>
<evidence type="ECO:0000256" key="3">
    <source>
        <dbReference type="ARBA" id="ARBA00023004"/>
    </source>
</evidence>
<dbReference type="Gene3D" id="3.30.70.20">
    <property type="match status" value="1"/>
</dbReference>
<dbReference type="Pfam" id="PF02906">
    <property type="entry name" value="Fe_hyd_lg_C"/>
    <property type="match status" value="2"/>
</dbReference>
<dbReference type="SUPFAM" id="SSF53920">
    <property type="entry name" value="Fe-only hydrogenase"/>
    <property type="match status" value="1"/>
</dbReference>
<sequence>MDRFFHSVTLDKDKCLGCTNCIKRCPTEAIRVREGKAQIISERCIDCGECIRVCPHHAKKARYDHLSVLEGWKYKIAIPAPALFGQFNNLDDIDIVLTGLKQMGFDDVYEVSRGAELVSDATRKLMADGRLPKPVISSACPAVVRLIRVRFPDLCDHVLNLNAPMEVSAMMAKRAASERTGIPIEEIGAFFITPCPAKVTDIKMPIGTEGSWCDGAIAISEVFPLLSHRMDKLETVEPIGQSGLIGVSWAGSGGESAALLNEKYLAADGIENVIRVLEELEDERIRELDFVELNACSGGCVGGVLCVENGYVAKARLQRLRKYLPVSQNHLDGGVPRDMEWTEPLEFAPVLKLSQNLEEAMQMMEEIDVICEGLPGLDCGSCGAPSCRALAEDVVRGAARTSDCVFVMREQVKNVADTLSSIGGYVPSYLDSKEKQGN</sequence>
<dbReference type="InterPro" id="IPR017896">
    <property type="entry name" value="4Fe4S_Fe-S-bd"/>
</dbReference>
<keyword evidence="2" id="KW-0479">Metal-binding</keyword>
<dbReference type="PROSITE" id="PS51656">
    <property type="entry name" value="4FE4S"/>
    <property type="match status" value="1"/>
</dbReference>
<dbReference type="Proteomes" id="UP000018168">
    <property type="component" value="Unassembled WGS sequence"/>
</dbReference>
<evidence type="ECO:0000313" key="8">
    <source>
        <dbReference type="Proteomes" id="UP000018168"/>
    </source>
</evidence>
<keyword evidence="4" id="KW-0411">Iron-sulfur</keyword>
<feature type="domain" description="4Fe-4S ferredoxin-type" evidence="5">
    <location>
        <begin position="6"/>
        <end position="35"/>
    </location>
</feature>
<comment type="caution">
    <text evidence="7">The sequence shown here is derived from an EMBL/GenBank/DDBJ whole genome shotgun (WGS) entry which is preliminary data.</text>
</comment>
<evidence type="ECO:0000259" key="5">
    <source>
        <dbReference type="PROSITE" id="PS51379"/>
    </source>
</evidence>
<keyword evidence="1" id="KW-0004">4Fe-4S</keyword>
<dbReference type="SUPFAM" id="SSF54862">
    <property type="entry name" value="4Fe-4S ferredoxins"/>
    <property type="match status" value="1"/>
</dbReference>
<reference evidence="7" key="1">
    <citation type="submission" date="2012-11" db="EMBL/GenBank/DDBJ databases">
        <title>Dependencies among metagenomic species, viruses, plasmids and units of genetic variation.</title>
        <authorList>
            <person name="Nielsen H.B."/>
            <person name="Almeida M."/>
            <person name="Juncker A.S."/>
            <person name="Rasmussen S."/>
            <person name="Li J."/>
            <person name="Sunagawa S."/>
            <person name="Plichta D."/>
            <person name="Gautier L."/>
            <person name="Le Chatelier E."/>
            <person name="Peletier E."/>
            <person name="Bonde I."/>
            <person name="Nielsen T."/>
            <person name="Manichanh C."/>
            <person name="Arumugam M."/>
            <person name="Batto J."/>
            <person name="Santos M.B.Q.D."/>
            <person name="Blom N."/>
            <person name="Borruel N."/>
            <person name="Burgdorf K.S."/>
            <person name="Boumezbeur F."/>
            <person name="Casellas F."/>
            <person name="Dore J."/>
            <person name="Guarner F."/>
            <person name="Hansen T."/>
            <person name="Hildebrand F."/>
            <person name="Kaas R.S."/>
            <person name="Kennedy S."/>
            <person name="Kristiansen K."/>
            <person name="Kultima J.R."/>
            <person name="Leonard P."/>
            <person name="Levenez F."/>
            <person name="Lund O."/>
            <person name="Moumen B."/>
            <person name="Le Paslier D."/>
            <person name="Pons N."/>
            <person name="Pedersen O."/>
            <person name="Prifti E."/>
            <person name="Qin J."/>
            <person name="Raes J."/>
            <person name="Tap J."/>
            <person name="Tims S."/>
            <person name="Ussery D.W."/>
            <person name="Yamada T."/>
            <person name="MetaHit consortium"/>
            <person name="Renault P."/>
            <person name="Sicheritz-Ponten T."/>
            <person name="Bork P."/>
            <person name="Wang J."/>
            <person name="Brunak S."/>
            <person name="Ehrlich S.D."/>
        </authorList>
    </citation>
    <scope>NUCLEOTIDE SEQUENCE [LARGE SCALE GENOMIC DNA]</scope>
</reference>
<evidence type="ECO:0000256" key="4">
    <source>
        <dbReference type="ARBA" id="ARBA00023014"/>
    </source>
</evidence>
<protein>
    <submittedName>
        <fullName evidence="7">4Fe-4S binding domain protein</fullName>
    </submittedName>
</protein>
<dbReference type="EMBL" id="CBEP010000122">
    <property type="protein sequence ID" value="CDC05602.1"/>
    <property type="molecule type" value="Genomic_DNA"/>
</dbReference>
<name>R6P6R2_9FIRM</name>
<evidence type="ECO:0000259" key="6">
    <source>
        <dbReference type="PROSITE" id="PS51656"/>
    </source>
</evidence>
<dbReference type="PANTHER" id="PTHR43560:SF1">
    <property type="entry name" value="ION-TRANSLOCATING OXIDOREDUCTASE COMPLEX SUBUNIT B"/>
    <property type="match status" value="1"/>
</dbReference>
<gene>
    <name evidence="7" type="ORF">BN578_01025</name>
</gene>
<dbReference type="GO" id="GO:0046872">
    <property type="term" value="F:metal ion binding"/>
    <property type="evidence" value="ECO:0007669"/>
    <property type="project" value="UniProtKB-KW"/>
</dbReference>
<accession>R6P6R2</accession>
<dbReference type="Pfam" id="PF13237">
    <property type="entry name" value="Fer4_10"/>
    <property type="match status" value="1"/>
</dbReference>